<dbReference type="Proteomes" id="UP000264719">
    <property type="component" value="Unassembled WGS sequence"/>
</dbReference>
<comment type="caution">
    <text evidence="4">The sequence shown here is derived from an EMBL/GenBank/DDBJ whole genome shotgun (WGS) entry which is preliminary data.</text>
</comment>
<dbReference type="PANTHER" id="PTHR43877">
    <property type="entry name" value="AMINOALKYLPHOSPHONATE N-ACETYLTRANSFERASE-RELATED-RELATED"/>
    <property type="match status" value="1"/>
</dbReference>
<dbReference type="AlphaFoldDB" id="A0A348WC70"/>
<evidence type="ECO:0000256" key="2">
    <source>
        <dbReference type="ARBA" id="ARBA00023315"/>
    </source>
</evidence>
<dbReference type="GO" id="GO:0016747">
    <property type="term" value="F:acyltransferase activity, transferring groups other than amino-acyl groups"/>
    <property type="evidence" value="ECO:0007669"/>
    <property type="project" value="InterPro"/>
</dbReference>
<protein>
    <submittedName>
        <fullName evidence="4">GNAT family N-acetyltransferase</fullName>
    </submittedName>
</protein>
<name>A0A348WC70_9RHOB</name>
<keyword evidence="1 4" id="KW-0808">Transferase</keyword>
<sequence>MSLALTIRPIGVGDKAAWRPLWTAYLEFYESSVADEVYDTTFERLCDGGHPDQCGLLAFDGERAVGLVHYIYHPHNWRIEKTCYLQDLYADPSVRGQGVGRALIEAVYAAADAAGCPSVYWMTQEFNAEARKLYDRIATLTPFIKYQR</sequence>
<feature type="domain" description="N-acetyltransferase" evidence="3">
    <location>
        <begin position="5"/>
        <end position="148"/>
    </location>
</feature>
<proteinExistence type="predicted"/>
<evidence type="ECO:0000313" key="4">
    <source>
        <dbReference type="EMBL" id="HAR52132.1"/>
    </source>
</evidence>
<dbReference type="InterPro" id="IPR000182">
    <property type="entry name" value="GNAT_dom"/>
</dbReference>
<evidence type="ECO:0000313" key="5">
    <source>
        <dbReference type="Proteomes" id="UP000264719"/>
    </source>
</evidence>
<dbReference type="EMBL" id="DMVW01000095">
    <property type="protein sequence ID" value="HAR52132.1"/>
    <property type="molecule type" value="Genomic_DNA"/>
</dbReference>
<dbReference type="PANTHER" id="PTHR43877:SF2">
    <property type="entry name" value="AMINOALKYLPHOSPHONATE N-ACETYLTRANSFERASE-RELATED"/>
    <property type="match status" value="1"/>
</dbReference>
<organism evidence="4 5">
    <name type="scientific">Roseovarius nubinhibens</name>
    <dbReference type="NCBI Taxonomy" id="314263"/>
    <lineage>
        <taxon>Bacteria</taxon>
        <taxon>Pseudomonadati</taxon>
        <taxon>Pseudomonadota</taxon>
        <taxon>Alphaproteobacteria</taxon>
        <taxon>Rhodobacterales</taxon>
        <taxon>Roseobacteraceae</taxon>
        <taxon>Roseovarius</taxon>
    </lineage>
</organism>
<evidence type="ECO:0000259" key="3">
    <source>
        <dbReference type="PROSITE" id="PS51186"/>
    </source>
</evidence>
<dbReference type="RefSeq" id="WP_216014765.1">
    <property type="nucleotide sequence ID" value="NZ_CAXAXR010000006.1"/>
</dbReference>
<accession>A0A348WC70</accession>
<reference evidence="4 5" key="1">
    <citation type="journal article" date="2018" name="Nat. Biotechnol.">
        <title>A standardized bacterial taxonomy based on genome phylogeny substantially revises the tree of life.</title>
        <authorList>
            <person name="Parks D.H."/>
            <person name="Chuvochina M."/>
            <person name="Waite D.W."/>
            <person name="Rinke C."/>
            <person name="Skarshewski A."/>
            <person name="Chaumeil P.A."/>
            <person name="Hugenholtz P."/>
        </authorList>
    </citation>
    <scope>NUCLEOTIDE SEQUENCE [LARGE SCALE GENOMIC DNA]</scope>
    <source>
        <strain evidence="4">UBA9169</strain>
    </source>
</reference>
<evidence type="ECO:0000256" key="1">
    <source>
        <dbReference type="ARBA" id="ARBA00022679"/>
    </source>
</evidence>
<dbReference type="InterPro" id="IPR016181">
    <property type="entry name" value="Acyl_CoA_acyltransferase"/>
</dbReference>
<dbReference type="CDD" id="cd04301">
    <property type="entry name" value="NAT_SF"/>
    <property type="match status" value="1"/>
</dbReference>
<keyword evidence="2" id="KW-0012">Acyltransferase</keyword>
<dbReference type="PROSITE" id="PS51186">
    <property type="entry name" value="GNAT"/>
    <property type="match status" value="1"/>
</dbReference>
<gene>
    <name evidence="4" type="ORF">DCS45_09685</name>
</gene>
<dbReference type="InterPro" id="IPR050832">
    <property type="entry name" value="Bact_Acetyltransf"/>
</dbReference>
<dbReference type="SUPFAM" id="SSF55729">
    <property type="entry name" value="Acyl-CoA N-acyltransferases (Nat)"/>
    <property type="match status" value="1"/>
</dbReference>
<dbReference type="Gene3D" id="3.40.630.30">
    <property type="match status" value="1"/>
</dbReference>
<dbReference type="Pfam" id="PF00583">
    <property type="entry name" value="Acetyltransf_1"/>
    <property type="match status" value="1"/>
</dbReference>